<feature type="transmembrane region" description="Helical" evidence="2">
    <location>
        <begin position="98"/>
        <end position="116"/>
    </location>
</feature>
<keyword evidence="2" id="KW-0812">Transmembrane</keyword>
<dbReference type="GO" id="GO:0016020">
    <property type="term" value="C:membrane"/>
    <property type="evidence" value="ECO:0007669"/>
    <property type="project" value="InterPro"/>
</dbReference>
<feature type="transmembrane region" description="Helical" evidence="2">
    <location>
        <begin position="245"/>
        <end position="266"/>
    </location>
</feature>
<protein>
    <submittedName>
        <fullName evidence="3">Uncharacterized protein</fullName>
    </submittedName>
</protein>
<feature type="transmembrane region" description="Helical" evidence="2">
    <location>
        <begin position="147"/>
        <end position="168"/>
    </location>
</feature>
<feature type="transmembrane region" description="Helical" evidence="2">
    <location>
        <begin position="302"/>
        <end position="321"/>
    </location>
</feature>
<dbReference type="EMBL" id="JARBHA010000008">
    <property type="protein sequence ID" value="KAJ9693638.1"/>
    <property type="molecule type" value="Genomic_DNA"/>
</dbReference>
<reference evidence="3 4" key="1">
    <citation type="journal article" date="2023" name="BMC Biotechnol.">
        <title>Vitis rotundifolia cv Carlos genome sequencing.</title>
        <authorList>
            <person name="Huff M."/>
            <person name="Hulse-Kemp A."/>
            <person name="Scheffler B."/>
            <person name="Youngblood R."/>
            <person name="Simpson S."/>
            <person name="Babiker E."/>
            <person name="Staton M."/>
        </authorList>
    </citation>
    <scope>NUCLEOTIDE SEQUENCE [LARGE SCALE GENOMIC DNA]</scope>
    <source>
        <tissue evidence="3">Leaf</tissue>
    </source>
</reference>
<evidence type="ECO:0000313" key="4">
    <source>
        <dbReference type="Proteomes" id="UP001168098"/>
    </source>
</evidence>
<dbReference type="Proteomes" id="UP001168098">
    <property type="component" value="Unassembled WGS sequence"/>
</dbReference>
<evidence type="ECO:0000313" key="3">
    <source>
        <dbReference type="EMBL" id="KAJ9693638.1"/>
    </source>
</evidence>
<keyword evidence="4" id="KW-1185">Reference proteome</keyword>
<gene>
    <name evidence="3" type="ORF">PVL29_009548</name>
</gene>
<feature type="transmembrane region" description="Helical" evidence="2">
    <location>
        <begin position="180"/>
        <end position="201"/>
    </location>
</feature>
<dbReference type="GO" id="GO:0042910">
    <property type="term" value="F:xenobiotic transmembrane transporter activity"/>
    <property type="evidence" value="ECO:0007669"/>
    <property type="project" value="InterPro"/>
</dbReference>
<feature type="transmembrane region" description="Helical" evidence="2">
    <location>
        <begin position="73"/>
        <end position="92"/>
    </location>
</feature>
<feature type="transmembrane region" description="Helical" evidence="2">
    <location>
        <begin position="213"/>
        <end position="233"/>
    </location>
</feature>
<sequence>MCSFPQLSSPKDSSGLIPPTFFSQLPPPIFQYRIMDSNNEERLPSSEVEGKNALKGRIWEESKKTLRIAFPTMLFRVASFGMAVVTQLFVGHFGQIELVAYALIQTILVLFVSGILQGMSSATETLCGQAFGAKQYHMMGIYLQRTWIVNLIAAKIMLPLFIFATPIFRLLGQAEEISTVAGKISLWFIPYVYYLLFSRTIQRYLQAQLKNMVVGWLSAFSFVFHVLLSWIFVSKLKLGIPGAMSALNISSWLVVIAQFVYVLGGWCPETWKGFTTAAFANLLPVIKLSISSGVMLCLNINAWALMFFLGFLGAVCVRVSNELGKGNARAAKFAVKGMWIGMLCGVAMQLLVLFYLTWRTNWDEQVRKTAERLNKWSLKPPEEPNQNPPQA</sequence>
<dbReference type="PANTHER" id="PTHR11206">
    <property type="entry name" value="MULTIDRUG RESISTANCE PROTEIN"/>
    <property type="match status" value="1"/>
</dbReference>
<dbReference type="AlphaFoldDB" id="A0AA39DQU0"/>
<keyword evidence="2" id="KW-0472">Membrane</keyword>
<keyword evidence="2" id="KW-1133">Transmembrane helix</keyword>
<proteinExistence type="inferred from homology"/>
<evidence type="ECO:0000256" key="2">
    <source>
        <dbReference type="SAM" id="Phobius"/>
    </source>
</evidence>
<organism evidence="3 4">
    <name type="scientific">Vitis rotundifolia</name>
    <name type="common">Muscadine grape</name>
    <dbReference type="NCBI Taxonomy" id="103349"/>
    <lineage>
        <taxon>Eukaryota</taxon>
        <taxon>Viridiplantae</taxon>
        <taxon>Streptophyta</taxon>
        <taxon>Embryophyta</taxon>
        <taxon>Tracheophyta</taxon>
        <taxon>Spermatophyta</taxon>
        <taxon>Magnoliopsida</taxon>
        <taxon>eudicotyledons</taxon>
        <taxon>Gunneridae</taxon>
        <taxon>Pentapetalae</taxon>
        <taxon>rosids</taxon>
        <taxon>Vitales</taxon>
        <taxon>Vitaceae</taxon>
        <taxon>Viteae</taxon>
        <taxon>Vitis</taxon>
    </lineage>
</organism>
<dbReference type="Pfam" id="PF01554">
    <property type="entry name" value="MatE"/>
    <property type="match status" value="2"/>
</dbReference>
<accession>A0AA39DQU0</accession>
<evidence type="ECO:0000256" key="1">
    <source>
        <dbReference type="ARBA" id="ARBA00010199"/>
    </source>
</evidence>
<dbReference type="InterPro" id="IPR002528">
    <property type="entry name" value="MATE_fam"/>
</dbReference>
<dbReference type="GO" id="GO:0015297">
    <property type="term" value="F:antiporter activity"/>
    <property type="evidence" value="ECO:0007669"/>
    <property type="project" value="InterPro"/>
</dbReference>
<feature type="transmembrane region" description="Helical" evidence="2">
    <location>
        <begin position="333"/>
        <end position="358"/>
    </location>
</feature>
<comment type="caution">
    <text evidence="3">The sequence shown here is derived from an EMBL/GenBank/DDBJ whole genome shotgun (WGS) entry which is preliminary data.</text>
</comment>
<name>A0AA39DQU0_VITRO</name>
<comment type="similarity">
    <text evidence="1">Belongs to the multi antimicrobial extrusion (MATE) (TC 2.A.66.1) family.</text>
</comment>